<dbReference type="EMBL" id="BSRX01000050">
    <property type="protein sequence ID" value="GLW58342.1"/>
    <property type="molecule type" value="Genomic_DNA"/>
</dbReference>
<organism evidence="2 3">
    <name type="scientific">Kitasatospora phosalacinea</name>
    <dbReference type="NCBI Taxonomy" id="2065"/>
    <lineage>
        <taxon>Bacteria</taxon>
        <taxon>Bacillati</taxon>
        <taxon>Actinomycetota</taxon>
        <taxon>Actinomycetes</taxon>
        <taxon>Kitasatosporales</taxon>
        <taxon>Streptomycetaceae</taxon>
        <taxon>Kitasatospora</taxon>
    </lineage>
</organism>
<reference evidence="2" key="1">
    <citation type="submission" date="2023-02" db="EMBL/GenBank/DDBJ databases">
        <title>Kitasatospora phosalacinea NBRC 14362.</title>
        <authorList>
            <person name="Ichikawa N."/>
            <person name="Sato H."/>
            <person name="Tonouchi N."/>
        </authorList>
    </citation>
    <scope>NUCLEOTIDE SEQUENCE</scope>
    <source>
        <strain evidence="2">NBRC 14362</strain>
    </source>
</reference>
<name>A0A9W6PP85_9ACTN</name>
<comment type="caution">
    <text evidence="2">The sequence shown here is derived from an EMBL/GenBank/DDBJ whole genome shotgun (WGS) entry which is preliminary data.</text>
</comment>
<evidence type="ECO:0000313" key="2">
    <source>
        <dbReference type="EMBL" id="GLW58342.1"/>
    </source>
</evidence>
<sequence length="102" mass="10804">MTASIEVSQSVQRSRSLSTAQTACGAAAVSAVYSCCHMAVPPVLDFIYAEIIRAGIITAREERGQGARAWKGTAPVSPALLRSGRIRPSGNRCNPRRTDSDA</sequence>
<evidence type="ECO:0000313" key="3">
    <source>
        <dbReference type="Proteomes" id="UP001165143"/>
    </source>
</evidence>
<proteinExistence type="predicted"/>
<dbReference type="Proteomes" id="UP001165143">
    <property type="component" value="Unassembled WGS sequence"/>
</dbReference>
<dbReference type="AlphaFoldDB" id="A0A9W6PP85"/>
<protein>
    <submittedName>
        <fullName evidence="2">Uncharacterized protein</fullName>
    </submittedName>
</protein>
<gene>
    <name evidence="2" type="ORF">Kpho01_63530</name>
</gene>
<feature type="region of interest" description="Disordered" evidence="1">
    <location>
        <begin position="81"/>
        <end position="102"/>
    </location>
</feature>
<accession>A0A9W6PP85</accession>
<evidence type="ECO:0000256" key="1">
    <source>
        <dbReference type="SAM" id="MobiDB-lite"/>
    </source>
</evidence>